<dbReference type="Gene3D" id="4.10.240.10">
    <property type="entry name" value="Zn(2)-C6 fungal-type DNA-binding domain"/>
    <property type="match status" value="1"/>
</dbReference>
<feature type="compositionally biased region" description="Polar residues" evidence="6">
    <location>
        <begin position="127"/>
        <end position="137"/>
    </location>
</feature>
<dbReference type="EMBL" id="JAGSXJ010000041">
    <property type="protein sequence ID" value="KAH6663977.1"/>
    <property type="molecule type" value="Genomic_DNA"/>
</dbReference>
<evidence type="ECO:0000259" key="7">
    <source>
        <dbReference type="PROSITE" id="PS50048"/>
    </source>
</evidence>
<evidence type="ECO:0000313" key="9">
    <source>
        <dbReference type="Proteomes" id="UP000770015"/>
    </source>
</evidence>
<keyword evidence="5" id="KW-0539">Nucleus</keyword>
<dbReference type="InterPro" id="IPR001138">
    <property type="entry name" value="Zn2Cys6_DnaBD"/>
</dbReference>
<protein>
    <recommendedName>
        <fullName evidence="7">Zn(2)-C6 fungal-type domain-containing protein</fullName>
    </recommendedName>
</protein>
<evidence type="ECO:0000256" key="4">
    <source>
        <dbReference type="ARBA" id="ARBA00023163"/>
    </source>
</evidence>
<evidence type="ECO:0000313" key="8">
    <source>
        <dbReference type="EMBL" id="KAH6663977.1"/>
    </source>
</evidence>
<dbReference type="CDD" id="cd12148">
    <property type="entry name" value="fungal_TF_MHR"/>
    <property type="match status" value="1"/>
</dbReference>
<dbReference type="GO" id="GO:0008270">
    <property type="term" value="F:zinc ion binding"/>
    <property type="evidence" value="ECO:0007669"/>
    <property type="project" value="InterPro"/>
</dbReference>
<evidence type="ECO:0000256" key="2">
    <source>
        <dbReference type="ARBA" id="ARBA00022723"/>
    </source>
</evidence>
<dbReference type="PANTHER" id="PTHR47338:SF4">
    <property type="entry name" value="ZN(II)2CYS6 TRANSCRIPTION FACTOR (EUROFUNG)"/>
    <property type="match status" value="1"/>
</dbReference>
<evidence type="ECO:0000256" key="1">
    <source>
        <dbReference type="ARBA" id="ARBA00004123"/>
    </source>
</evidence>
<dbReference type="SMART" id="SM00066">
    <property type="entry name" value="GAL4"/>
    <property type="match status" value="1"/>
</dbReference>
<dbReference type="OrthoDB" id="424974at2759"/>
<evidence type="ECO:0000256" key="5">
    <source>
        <dbReference type="ARBA" id="ARBA00023242"/>
    </source>
</evidence>
<dbReference type="GO" id="GO:0003677">
    <property type="term" value="F:DNA binding"/>
    <property type="evidence" value="ECO:0007669"/>
    <property type="project" value="InterPro"/>
</dbReference>
<feature type="domain" description="Zn(2)-C6 fungal-type" evidence="7">
    <location>
        <begin position="36"/>
        <end position="65"/>
    </location>
</feature>
<sequence length="320" mass="35341">MAISRAGSSTGGTSPEVRTGTQTQDDYRPIRRINRACHACRRKKSRCTGGHPCRSCRRLGELCEYPAAIARAPRPPEDDGLHEAVGPAVIGPAPTSDRLDALESRLDTISQQLGQLTEITRQLLNASAPSEQNATQASPPPTYAPGLGNPSPLNDPFHPVNWAVKLDHLVPPPVLRSVFRDYFRHAHNQPYSFFHEPSFWTRLDAGLLPDHLLLAVLSHALRFSSDSFFGDRAMATSNLFANMAWKAIVYLYFQERADADLAAVQTITILSMYDFTAGHDRHDSAWVKIGVAVRMAQDLCLMTEDAAASLTPTDAEERRR</sequence>
<feature type="region of interest" description="Disordered" evidence="6">
    <location>
        <begin position="127"/>
        <end position="150"/>
    </location>
</feature>
<keyword evidence="4" id="KW-0804">Transcription</keyword>
<gene>
    <name evidence="8" type="ORF">F5X68DRAFT_177695</name>
</gene>
<dbReference type="InterPro" id="IPR050815">
    <property type="entry name" value="TF_fung"/>
</dbReference>
<dbReference type="PROSITE" id="PS50048">
    <property type="entry name" value="ZN2_CY6_FUNGAL_2"/>
    <property type="match status" value="1"/>
</dbReference>
<feature type="compositionally biased region" description="Polar residues" evidence="6">
    <location>
        <begin position="1"/>
        <end position="13"/>
    </location>
</feature>
<comment type="subcellular location">
    <subcellularLocation>
        <location evidence="1">Nucleus</location>
    </subcellularLocation>
</comment>
<dbReference type="Pfam" id="PF00172">
    <property type="entry name" value="Zn_clus"/>
    <property type="match status" value="1"/>
</dbReference>
<keyword evidence="9" id="KW-1185">Reference proteome</keyword>
<dbReference type="CDD" id="cd00067">
    <property type="entry name" value="GAL4"/>
    <property type="match status" value="1"/>
</dbReference>
<proteinExistence type="predicted"/>
<dbReference type="InterPro" id="IPR007219">
    <property type="entry name" value="XnlR_reg_dom"/>
</dbReference>
<keyword evidence="3" id="KW-0805">Transcription regulation</keyword>
<dbReference type="AlphaFoldDB" id="A0A9P8V261"/>
<dbReference type="SUPFAM" id="SSF57701">
    <property type="entry name" value="Zn2/Cys6 DNA-binding domain"/>
    <property type="match status" value="1"/>
</dbReference>
<dbReference type="PANTHER" id="PTHR47338">
    <property type="entry name" value="ZN(II)2CYS6 TRANSCRIPTION FACTOR (EUROFUNG)-RELATED"/>
    <property type="match status" value="1"/>
</dbReference>
<dbReference type="GO" id="GO:0006351">
    <property type="term" value="P:DNA-templated transcription"/>
    <property type="evidence" value="ECO:0007669"/>
    <property type="project" value="InterPro"/>
</dbReference>
<dbReference type="GO" id="GO:0000981">
    <property type="term" value="F:DNA-binding transcription factor activity, RNA polymerase II-specific"/>
    <property type="evidence" value="ECO:0007669"/>
    <property type="project" value="InterPro"/>
</dbReference>
<accession>A0A9P8V261</accession>
<organism evidence="8 9">
    <name type="scientific">Plectosphaerella plurivora</name>
    <dbReference type="NCBI Taxonomy" id="936078"/>
    <lineage>
        <taxon>Eukaryota</taxon>
        <taxon>Fungi</taxon>
        <taxon>Dikarya</taxon>
        <taxon>Ascomycota</taxon>
        <taxon>Pezizomycotina</taxon>
        <taxon>Sordariomycetes</taxon>
        <taxon>Hypocreomycetidae</taxon>
        <taxon>Glomerellales</taxon>
        <taxon>Plectosphaerellaceae</taxon>
        <taxon>Plectosphaerella</taxon>
    </lineage>
</organism>
<evidence type="ECO:0000256" key="3">
    <source>
        <dbReference type="ARBA" id="ARBA00023015"/>
    </source>
</evidence>
<reference evidence="8" key="1">
    <citation type="journal article" date="2021" name="Nat. Commun.">
        <title>Genetic determinants of endophytism in the Arabidopsis root mycobiome.</title>
        <authorList>
            <person name="Mesny F."/>
            <person name="Miyauchi S."/>
            <person name="Thiergart T."/>
            <person name="Pickel B."/>
            <person name="Atanasova L."/>
            <person name="Karlsson M."/>
            <person name="Huettel B."/>
            <person name="Barry K.W."/>
            <person name="Haridas S."/>
            <person name="Chen C."/>
            <person name="Bauer D."/>
            <person name="Andreopoulos W."/>
            <person name="Pangilinan J."/>
            <person name="LaButti K."/>
            <person name="Riley R."/>
            <person name="Lipzen A."/>
            <person name="Clum A."/>
            <person name="Drula E."/>
            <person name="Henrissat B."/>
            <person name="Kohler A."/>
            <person name="Grigoriev I.V."/>
            <person name="Martin F.M."/>
            <person name="Hacquard S."/>
        </authorList>
    </citation>
    <scope>NUCLEOTIDE SEQUENCE</scope>
    <source>
        <strain evidence="8">MPI-SDFR-AT-0117</strain>
    </source>
</reference>
<comment type="caution">
    <text evidence="8">The sequence shown here is derived from an EMBL/GenBank/DDBJ whole genome shotgun (WGS) entry which is preliminary data.</text>
</comment>
<dbReference type="Proteomes" id="UP000770015">
    <property type="component" value="Unassembled WGS sequence"/>
</dbReference>
<name>A0A9P8V261_9PEZI</name>
<dbReference type="PROSITE" id="PS00463">
    <property type="entry name" value="ZN2_CY6_FUNGAL_1"/>
    <property type="match status" value="1"/>
</dbReference>
<feature type="non-terminal residue" evidence="8">
    <location>
        <position position="1"/>
    </location>
</feature>
<keyword evidence="2" id="KW-0479">Metal-binding</keyword>
<evidence type="ECO:0000256" key="6">
    <source>
        <dbReference type="SAM" id="MobiDB-lite"/>
    </source>
</evidence>
<dbReference type="InterPro" id="IPR036864">
    <property type="entry name" value="Zn2-C6_fun-type_DNA-bd_sf"/>
</dbReference>
<feature type="region of interest" description="Disordered" evidence="6">
    <location>
        <begin position="1"/>
        <end position="27"/>
    </location>
</feature>
<dbReference type="GO" id="GO:0005634">
    <property type="term" value="C:nucleus"/>
    <property type="evidence" value="ECO:0007669"/>
    <property type="project" value="UniProtKB-SubCell"/>
</dbReference>
<dbReference type="Pfam" id="PF04082">
    <property type="entry name" value="Fungal_trans"/>
    <property type="match status" value="1"/>
</dbReference>